<proteinExistence type="predicted"/>
<reference evidence="2" key="2">
    <citation type="submission" date="2025-08" db="UniProtKB">
        <authorList>
            <consortium name="Ensembl"/>
        </authorList>
    </citation>
    <scope>IDENTIFICATION</scope>
</reference>
<dbReference type="Proteomes" id="UP000265120">
    <property type="component" value="Chromosome 6"/>
</dbReference>
<keyword evidence="1" id="KW-0175">Coiled coil</keyword>
<evidence type="ECO:0000313" key="2">
    <source>
        <dbReference type="Ensembl" id="ENSCSEP00000033975.1"/>
    </source>
</evidence>
<dbReference type="OMA" id="YKMSEND"/>
<reference evidence="2 3" key="1">
    <citation type="journal article" date="2014" name="Nat. Genet.">
        <title>Whole-genome sequence of a flatfish provides insights into ZW sex chromosome evolution and adaptation to a benthic lifestyle.</title>
        <authorList>
            <person name="Chen S."/>
            <person name="Zhang G."/>
            <person name="Shao C."/>
            <person name="Huang Q."/>
            <person name="Liu G."/>
            <person name="Zhang P."/>
            <person name="Song W."/>
            <person name="An N."/>
            <person name="Chalopin D."/>
            <person name="Volff J.N."/>
            <person name="Hong Y."/>
            <person name="Li Q."/>
            <person name="Sha Z."/>
            <person name="Zhou H."/>
            <person name="Xie M."/>
            <person name="Yu Q."/>
            <person name="Liu Y."/>
            <person name="Xiang H."/>
            <person name="Wang N."/>
            <person name="Wu K."/>
            <person name="Yang C."/>
            <person name="Zhou Q."/>
            <person name="Liao X."/>
            <person name="Yang L."/>
            <person name="Hu Q."/>
            <person name="Zhang J."/>
            <person name="Meng L."/>
            <person name="Jin L."/>
            <person name="Tian Y."/>
            <person name="Lian J."/>
            <person name="Yang J."/>
            <person name="Miao G."/>
            <person name="Liu S."/>
            <person name="Liang Z."/>
            <person name="Yan F."/>
            <person name="Li Y."/>
            <person name="Sun B."/>
            <person name="Zhang H."/>
            <person name="Zhang J."/>
            <person name="Zhu Y."/>
            <person name="Du M."/>
            <person name="Zhao Y."/>
            <person name="Schartl M."/>
            <person name="Tang Q."/>
            <person name="Wang J."/>
        </authorList>
    </citation>
    <scope>NUCLEOTIDE SEQUENCE</scope>
</reference>
<sequence>CRAISKEMGLLGQVSPRQLKKKWDYLKEKYMVSLLLKNPPAGMENMSRPSSWRWFHLMDQALSGKLAGTGKILRPSQMDEDEELNVSLQPLSPSNTEEDASGLEILETGNPTLPLHSDGDNMAPTSSFFSPRNMDHETNDLEQKLSELQRERMVLDREQTEFDKELIALEKDRELLNRDMVTVQRERTALDRDRAAVERDRALVERDRAFLERDRAVLEKDRRTRFRKEREAVLETRQRLLSLFQKLVEKL</sequence>
<name>A0A3P8X7E4_CYNSE</name>
<dbReference type="AlphaFoldDB" id="A0A3P8X7E4"/>
<dbReference type="InParanoid" id="A0A3P8X7E4"/>
<organism evidence="2 3">
    <name type="scientific">Cynoglossus semilaevis</name>
    <name type="common">Tongue sole</name>
    <dbReference type="NCBI Taxonomy" id="244447"/>
    <lineage>
        <taxon>Eukaryota</taxon>
        <taxon>Metazoa</taxon>
        <taxon>Chordata</taxon>
        <taxon>Craniata</taxon>
        <taxon>Vertebrata</taxon>
        <taxon>Euteleostomi</taxon>
        <taxon>Actinopterygii</taxon>
        <taxon>Neopterygii</taxon>
        <taxon>Teleostei</taxon>
        <taxon>Neoteleostei</taxon>
        <taxon>Acanthomorphata</taxon>
        <taxon>Carangaria</taxon>
        <taxon>Pleuronectiformes</taxon>
        <taxon>Pleuronectoidei</taxon>
        <taxon>Cynoglossidae</taxon>
        <taxon>Cynoglossinae</taxon>
        <taxon>Cynoglossus</taxon>
    </lineage>
</organism>
<dbReference type="STRING" id="244447.ENSCSEP00000033975"/>
<dbReference type="Ensembl" id="ENSCSET00000034414.1">
    <property type="protein sequence ID" value="ENSCSEP00000033975.1"/>
    <property type="gene ID" value="ENSCSEG00000021793.1"/>
</dbReference>
<evidence type="ECO:0000256" key="1">
    <source>
        <dbReference type="SAM" id="Coils"/>
    </source>
</evidence>
<keyword evidence="3" id="KW-1185">Reference proteome</keyword>
<feature type="coiled-coil region" evidence="1">
    <location>
        <begin position="138"/>
        <end position="221"/>
    </location>
</feature>
<evidence type="ECO:0000313" key="3">
    <source>
        <dbReference type="Proteomes" id="UP000265120"/>
    </source>
</evidence>
<accession>A0A3P8X7E4</accession>
<dbReference type="GeneTree" id="ENSGT00640000091774"/>
<protein>
    <submittedName>
        <fullName evidence="2">Uncharacterized protein</fullName>
    </submittedName>
</protein>
<reference evidence="2" key="3">
    <citation type="submission" date="2025-09" db="UniProtKB">
        <authorList>
            <consortium name="Ensembl"/>
        </authorList>
    </citation>
    <scope>IDENTIFICATION</scope>
</reference>